<dbReference type="EMBL" id="QSTF01000033">
    <property type="protein sequence ID" value="RGM37601.1"/>
    <property type="molecule type" value="Genomic_DNA"/>
</dbReference>
<keyword evidence="7" id="KW-0413">Isomerase</keyword>
<evidence type="ECO:0000256" key="2">
    <source>
        <dbReference type="ARBA" id="ARBA00022475"/>
    </source>
</evidence>
<dbReference type="InterPro" id="IPR027304">
    <property type="entry name" value="Trigger_fact/SurA_dom_sf"/>
</dbReference>
<dbReference type="Pfam" id="PF13616">
    <property type="entry name" value="Rotamase_3"/>
    <property type="match status" value="1"/>
</dbReference>
<dbReference type="Proteomes" id="UP000260780">
    <property type="component" value="Unassembled WGS sequence"/>
</dbReference>
<protein>
    <submittedName>
        <fullName evidence="7">Peptidylprolyl isomerase</fullName>
    </submittedName>
</protein>
<evidence type="ECO:0000256" key="4">
    <source>
        <dbReference type="ARBA" id="ARBA00023186"/>
    </source>
</evidence>
<name>A0A3E4W5V0_9BACT</name>
<keyword evidence="3 5" id="KW-0472">Membrane</keyword>
<evidence type="ECO:0000313" key="8">
    <source>
        <dbReference type="Proteomes" id="UP000260780"/>
    </source>
</evidence>
<dbReference type="Proteomes" id="UP000260862">
    <property type="component" value="Unassembled WGS sequence"/>
</dbReference>
<dbReference type="PANTHER" id="PTHR47529:SF1">
    <property type="entry name" value="PERIPLASMIC CHAPERONE PPID"/>
    <property type="match status" value="1"/>
</dbReference>
<organism evidence="7 8">
    <name type="scientific">Phocaeicola plebeius</name>
    <dbReference type="NCBI Taxonomy" id="310297"/>
    <lineage>
        <taxon>Bacteria</taxon>
        <taxon>Pseudomonadati</taxon>
        <taxon>Bacteroidota</taxon>
        <taxon>Bacteroidia</taxon>
        <taxon>Bacteroidales</taxon>
        <taxon>Bacteroidaceae</taxon>
        <taxon>Phocaeicola</taxon>
    </lineage>
</organism>
<dbReference type="GO" id="GO:0005886">
    <property type="term" value="C:plasma membrane"/>
    <property type="evidence" value="ECO:0007669"/>
    <property type="project" value="UniProtKB-SubCell"/>
</dbReference>
<evidence type="ECO:0000256" key="5">
    <source>
        <dbReference type="SAM" id="Phobius"/>
    </source>
</evidence>
<keyword evidence="9" id="KW-1185">Reference proteome</keyword>
<feature type="transmembrane region" description="Helical" evidence="5">
    <location>
        <begin position="12"/>
        <end position="31"/>
    </location>
</feature>
<dbReference type="InterPro" id="IPR052029">
    <property type="entry name" value="PpiD_chaperone"/>
</dbReference>
<keyword evidence="5" id="KW-1133">Transmembrane helix</keyword>
<evidence type="ECO:0000313" key="9">
    <source>
        <dbReference type="Proteomes" id="UP000260862"/>
    </source>
</evidence>
<dbReference type="SUPFAM" id="SSF109998">
    <property type="entry name" value="Triger factor/SurA peptide-binding domain-like"/>
    <property type="match status" value="1"/>
</dbReference>
<dbReference type="Gene3D" id="1.10.4030.10">
    <property type="entry name" value="Porin chaperone SurA, peptide-binding domain"/>
    <property type="match status" value="1"/>
</dbReference>
<dbReference type="STRING" id="310297.BHV76_05525"/>
<dbReference type="AlphaFoldDB" id="A0A3E4W5V0"/>
<proteinExistence type="predicted"/>
<evidence type="ECO:0000313" key="7">
    <source>
        <dbReference type="EMBL" id="RGM37601.1"/>
    </source>
</evidence>
<gene>
    <name evidence="7" type="ORF">DXC17_11665</name>
    <name evidence="6" type="ORF">DXD04_03525</name>
</gene>
<keyword evidence="2" id="KW-1003">Cell membrane</keyword>
<dbReference type="EMBL" id="QSQT01000004">
    <property type="protein sequence ID" value="RGK57568.1"/>
    <property type="molecule type" value="Genomic_DNA"/>
</dbReference>
<keyword evidence="4" id="KW-0143">Chaperone</keyword>
<dbReference type="Pfam" id="PF13623">
    <property type="entry name" value="SurA_N_2"/>
    <property type="match status" value="1"/>
</dbReference>
<accession>A0A3E4W5V0</accession>
<comment type="caution">
    <text evidence="7">The sequence shown here is derived from an EMBL/GenBank/DDBJ whole genome shotgun (WGS) entry which is preliminary data.</text>
</comment>
<evidence type="ECO:0000313" key="6">
    <source>
        <dbReference type="EMBL" id="RGK57568.1"/>
    </source>
</evidence>
<keyword evidence="5" id="KW-0812">Transmembrane</keyword>
<evidence type="ECO:0000256" key="3">
    <source>
        <dbReference type="ARBA" id="ARBA00023136"/>
    </source>
</evidence>
<comment type="subcellular location">
    <subcellularLocation>
        <location evidence="1">Cell membrane</location>
    </subcellularLocation>
</comment>
<dbReference type="RefSeq" id="WP_022053866.1">
    <property type="nucleotide sequence ID" value="NZ_CABOGR010000004.1"/>
</dbReference>
<evidence type="ECO:0000256" key="1">
    <source>
        <dbReference type="ARBA" id="ARBA00004236"/>
    </source>
</evidence>
<reference evidence="8 9" key="1">
    <citation type="submission" date="2018-08" db="EMBL/GenBank/DDBJ databases">
        <title>A genome reference for cultivated species of the human gut microbiota.</title>
        <authorList>
            <person name="Zou Y."/>
            <person name="Xue W."/>
            <person name="Luo G."/>
        </authorList>
    </citation>
    <scope>NUCLEOTIDE SEQUENCE [LARGE SCALE GENOMIC DNA]</scope>
    <source>
        <strain evidence="7 8">OM08-14</strain>
        <strain evidence="6 9">TF10-3AC</strain>
    </source>
</reference>
<sequence length="712" mass="79335">MATLQKIRSKGPLLVIVIGLALFAFIAGDAWKVLQPHQGKQDVGEVNGEVLSAQDYQKMVDELSEVIKLTNGLNSLTEDQLNNVKDQVWQSYVNNKLIAEQAEKLGLKVTDAEIQSIIDQGTHPLLMQTPFRNPQTGMFDKDMLKKFLVDYANLNASQMPAQYVEYYQKMGAFWQFVEKTLAQSTLAEKYQNLVTKSLISNPVAAEDAFNSRTEQSDLLLAGVPYSSINDSTVQVSDSEIKDRYNEKKEQFKQLVETRDIRYIDVKVVPSDADRKAVEKEVTEYSNQLASTTADFGTFVRSTGSSVNYSDVPVSKSVFPADVASRLDSTNVNEVYGPYYNQTDDSFNAFKLLAKVSSPDSIQFRQIQVYADTEEKTKTLADSIYNALKGGADFAAVAKIYGQTGEATWVNAQSWEGSELDADNSKFINTLLNQPVNELANLNMGQANLILQVMNKKSMQTKYKVAVVKREVEFSKETYNAAYNKFSQFVAQNTTIDSMVKNAEESGYTLMPRTDLSSAEHYVGGVRSTREALKWIFAAKPGEVSPLYECGENDHLMVVALDKIHEAGYRDINSVAEMLRAEIRRDKKAEKIMEEMKKYNSIAQVKGMKDAVSDSVKHVTFSAPAYISVTRSSEPVIGAVAAKTAANKVSAPIKGNGGVYMIQVYAKEKGSEKFDAKQEETTLTNMAVRIAGNQLINDLYQKAKVVDQRYLFF</sequence>
<dbReference type="PANTHER" id="PTHR47529">
    <property type="entry name" value="PEPTIDYL-PROLYL CIS-TRANS ISOMERASE D"/>
    <property type="match status" value="1"/>
</dbReference>
<dbReference type="GO" id="GO:0016853">
    <property type="term" value="F:isomerase activity"/>
    <property type="evidence" value="ECO:0007669"/>
    <property type="project" value="UniProtKB-KW"/>
</dbReference>